<dbReference type="OrthoDB" id="4571118at2"/>
<evidence type="ECO:0000313" key="3">
    <source>
        <dbReference type="Proteomes" id="UP000245086"/>
    </source>
</evidence>
<reference evidence="2 3" key="1">
    <citation type="journal article" date="2018" name="Genome Announc.">
        <title>Draft Genome Sequence of "Candidatus Phycosocius bacilliformis," an Alphaproteobacterial Ectosymbiont of the Hydrocarbon-Producing Green Alga Botryococcus braunii.</title>
        <authorList>
            <person name="Tanabe Y."/>
            <person name="Yamaguchi H."/>
            <person name="Watanabe M.M."/>
        </authorList>
    </citation>
    <scope>NUCLEOTIDE SEQUENCE [LARGE SCALE GENOMIC DNA]</scope>
    <source>
        <strain evidence="2 3">BOTRYCO-2</strain>
    </source>
</reference>
<dbReference type="GO" id="GO:0030798">
    <property type="term" value="F:trans-aconitate 2-methyltransferase activity"/>
    <property type="evidence" value="ECO:0007669"/>
    <property type="project" value="UniProtKB-EC"/>
</dbReference>
<keyword evidence="2" id="KW-0489">Methyltransferase</keyword>
<organism evidence="2 3">
    <name type="scientific">Candidatus Phycosocius bacilliformis</name>
    <dbReference type="NCBI Taxonomy" id="1445552"/>
    <lineage>
        <taxon>Bacteria</taxon>
        <taxon>Pseudomonadati</taxon>
        <taxon>Pseudomonadota</taxon>
        <taxon>Alphaproteobacteria</taxon>
        <taxon>Caulobacterales</taxon>
        <taxon>Caulobacterales incertae sedis</taxon>
        <taxon>Candidatus Phycosocius</taxon>
    </lineage>
</organism>
<dbReference type="Proteomes" id="UP000245086">
    <property type="component" value="Unassembled WGS sequence"/>
</dbReference>
<evidence type="ECO:0000313" key="2">
    <source>
        <dbReference type="EMBL" id="GBF58575.1"/>
    </source>
</evidence>
<dbReference type="InterPro" id="IPR013216">
    <property type="entry name" value="Methyltransf_11"/>
</dbReference>
<protein>
    <submittedName>
        <fullName evidence="2">Trans-aconitate 2-methyltransferase</fullName>
        <ecNumber evidence="2">2.1.1.144</ecNumber>
    </submittedName>
</protein>
<feature type="domain" description="Methyltransferase type 11" evidence="1">
    <location>
        <begin position="50"/>
        <end position="149"/>
    </location>
</feature>
<dbReference type="Gene3D" id="3.40.50.150">
    <property type="entry name" value="Vaccinia Virus protein VP39"/>
    <property type="match status" value="1"/>
</dbReference>
<dbReference type="CDD" id="cd02440">
    <property type="entry name" value="AdoMet_MTases"/>
    <property type="match status" value="1"/>
</dbReference>
<dbReference type="RefSeq" id="WP_108985444.1">
    <property type="nucleotide sequence ID" value="NZ_BFBR01000007.1"/>
</dbReference>
<dbReference type="InterPro" id="IPR029063">
    <property type="entry name" value="SAM-dependent_MTases_sf"/>
</dbReference>
<proteinExistence type="predicted"/>
<keyword evidence="3" id="KW-1185">Reference proteome</keyword>
<gene>
    <name evidence="2" type="primary">tam</name>
    <name evidence="2" type="ORF">PbB2_02261</name>
</gene>
<dbReference type="SUPFAM" id="SSF53335">
    <property type="entry name" value="S-adenosyl-L-methionine-dependent methyltransferases"/>
    <property type="match status" value="1"/>
</dbReference>
<dbReference type="EMBL" id="BFBR01000007">
    <property type="protein sequence ID" value="GBF58575.1"/>
    <property type="molecule type" value="Genomic_DNA"/>
</dbReference>
<sequence>MSELIFSQQARKPAGFLGRLMGDIMAATNRPRNRWLLDQLDLQAGQTGFEFGFGNGETLAEFLSRDTNNRALGLDWSPAMVISAQYHNKSALAEGRLELRCGNIADPACVIDGRFDRIWCSNVIQIIDNRPALFRRLHGHVAEKGLFAICFQPRGPRAPVPRLFAETCRRELENAGFNRVDVRWMEEARPEAFCLLAHP</sequence>
<dbReference type="Pfam" id="PF08241">
    <property type="entry name" value="Methyltransf_11"/>
    <property type="match status" value="1"/>
</dbReference>
<dbReference type="AlphaFoldDB" id="A0A2P2EBY2"/>
<dbReference type="EC" id="2.1.1.144" evidence="2"/>
<comment type="caution">
    <text evidence="2">The sequence shown here is derived from an EMBL/GenBank/DDBJ whole genome shotgun (WGS) entry which is preliminary data.</text>
</comment>
<dbReference type="GO" id="GO:0032259">
    <property type="term" value="P:methylation"/>
    <property type="evidence" value="ECO:0007669"/>
    <property type="project" value="UniProtKB-KW"/>
</dbReference>
<name>A0A2P2EBY2_9PROT</name>
<evidence type="ECO:0000259" key="1">
    <source>
        <dbReference type="Pfam" id="PF08241"/>
    </source>
</evidence>
<accession>A0A2P2EBY2</accession>
<keyword evidence="2" id="KW-0808">Transferase</keyword>